<evidence type="ECO:0000256" key="3">
    <source>
        <dbReference type="ARBA" id="ARBA00029447"/>
    </source>
</evidence>
<dbReference type="GO" id="GO:0005886">
    <property type="term" value="C:plasma membrane"/>
    <property type="evidence" value="ECO:0007669"/>
    <property type="project" value="TreeGrafter"/>
</dbReference>
<evidence type="ECO:0000313" key="9">
    <source>
        <dbReference type="Proteomes" id="UP000295361"/>
    </source>
</evidence>
<dbReference type="FunCoup" id="A0A4R6QPM0">
    <property type="interactions" value="307"/>
</dbReference>
<dbReference type="SMART" id="SM00304">
    <property type="entry name" value="HAMP"/>
    <property type="match status" value="1"/>
</dbReference>
<accession>A0A4R6QPM0</accession>
<dbReference type="InterPro" id="IPR004090">
    <property type="entry name" value="Chemotax_Me-accpt_rcpt"/>
</dbReference>
<dbReference type="EMBL" id="SNXS01000003">
    <property type="protein sequence ID" value="TDP71588.1"/>
    <property type="molecule type" value="Genomic_DNA"/>
</dbReference>
<comment type="similarity">
    <text evidence="3">Belongs to the methyl-accepting chemotaxis (MCP) protein family.</text>
</comment>
<evidence type="ECO:0000259" key="7">
    <source>
        <dbReference type="PROSITE" id="PS50885"/>
    </source>
</evidence>
<keyword evidence="5" id="KW-0175">Coiled coil</keyword>
<dbReference type="AlphaFoldDB" id="A0A4R6QPM0"/>
<dbReference type="SMART" id="SM00283">
    <property type="entry name" value="MA"/>
    <property type="match status" value="1"/>
</dbReference>
<dbReference type="InParanoid" id="A0A4R6QPM0"/>
<evidence type="ECO:0000256" key="2">
    <source>
        <dbReference type="ARBA" id="ARBA00022481"/>
    </source>
</evidence>
<dbReference type="InterPro" id="IPR024478">
    <property type="entry name" value="HlyB_4HB_MCP"/>
</dbReference>
<reference evidence="8 9" key="1">
    <citation type="submission" date="2019-03" db="EMBL/GenBank/DDBJ databases">
        <title>Genomic Encyclopedia of Type Strains, Phase IV (KMG-IV): sequencing the most valuable type-strain genomes for metagenomic binning, comparative biology and taxonomic classification.</title>
        <authorList>
            <person name="Goeker M."/>
        </authorList>
    </citation>
    <scope>NUCLEOTIDE SEQUENCE [LARGE SCALE GENOMIC DNA]</scope>
    <source>
        <strain evidence="8 9">DSM 16998</strain>
    </source>
</reference>
<dbReference type="Pfam" id="PF12729">
    <property type="entry name" value="4HB_MCP_1"/>
    <property type="match status" value="1"/>
</dbReference>
<dbReference type="GO" id="GO:0007165">
    <property type="term" value="P:signal transduction"/>
    <property type="evidence" value="ECO:0007669"/>
    <property type="project" value="UniProtKB-KW"/>
</dbReference>
<sequence>MMSFRSITIKARLFVLLGLVLLTVALVGGIGYAGLSSLRDGMHSFAEHEYRNAIALGELREAMGNIRRYEKDVLINMQDKAAVERYRKEWIEEVEKTRKLIAGLSKGLDSKEEQQKLKDLDGRLSAYQQATQPVFDQVVSGQYADTAAINKALDASKAQIRPAEQLRSELSAIISKDGAAAAEAAAGVANGQVAKMAVTVLVALALLTPFILFSIRSVVQPLRKAILSAERIAAKDLTEVIRDGGRDEPAQMLGALVAMQEALRGALLEVRASVGSIGTASTEVAVGSQDLSQRTEMTAANLEEAASSMEELTSTMKQSADSARSASQLAASASDIAARGGAVVAQVVATMDEINTSSKKISDIIGVIDGIAFQTNILALNAAVESARAGEHGRGFAVVAGEVRSLAQRSAEAAKEIKSLIGASVERVDAGSRLVASAGSTMDEVVVSVRRVTDMVGEITSATAEQSLGITQVNESVARLDQMTQQNAALVEESAAAASSLQQQAQRLNQVVGLFKLGTAA</sequence>
<dbReference type="PROSITE" id="PS50111">
    <property type="entry name" value="CHEMOTAXIS_TRANSDUC_2"/>
    <property type="match status" value="1"/>
</dbReference>
<dbReference type="Gene3D" id="1.10.287.950">
    <property type="entry name" value="Methyl-accepting chemotaxis protein"/>
    <property type="match status" value="1"/>
</dbReference>
<feature type="domain" description="HAMP" evidence="7">
    <location>
        <begin position="216"/>
        <end position="268"/>
    </location>
</feature>
<dbReference type="InterPro" id="IPR051310">
    <property type="entry name" value="MCP_chemotaxis"/>
</dbReference>
<evidence type="ECO:0000313" key="8">
    <source>
        <dbReference type="EMBL" id="TDP71588.1"/>
    </source>
</evidence>
<feature type="domain" description="Methyl-accepting transducer" evidence="6">
    <location>
        <begin position="273"/>
        <end position="502"/>
    </location>
</feature>
<dbReference type="Pfam" id="PF00672">
    <property type="entry name" value="HAMP"/>
    <property type="match status" value="1"/>
</dbReference>
<dbReference type="FunFam" id="1.10.287.950:FF:000001">
    <property type="entry name" value="Methyl-accepting chemotaxis sensory transducer"/>
    <property type="match status" value="1"/>
</dbReference>
<dbReference type="Pfam" id="PF00015">
    <property type="entry name" value="MCPsignal"/>
    <property type="match status" value="1"/>
</dbReference>
<keyword evidence="9" id="KW-1185">Reference proteome</keyword>
<comment type="subcellular location">
    <subcellularLocation>
        <location evidence="1">Membrane</location>
    </subcellularLocation>
</comment>
<dbReference type="CDD" id="cd06225">
    <property type="entry name" value="HAMP"/>
    <property type="match status" value="1"/>
</dbReference>
<organism evidence="8 9">
    <name type="scientific">Roseateles toxinivorans</name>
    <dbReference type="NCBI Taxonomy" id="270368"/>
    <lineage>
        <taxon>Bacteria</taxon>
        <taxon>Pseudomonadati</taxon>
        <taxon>Pseudomonadota</taxon>
        <taxon>Betaproteobacteria</taxon>
        <taxon>Burkholderiales</taxon>
        <taxon>Sphaerotilaceae</taxon>
        <taxon>Roseateles</taxon>
    </lineage>
</organism>
<dbReference type="PROSITE" id="PS50885">
    <property type="entry name" value="HAMP"/>
    <property type="match status" value="1"/>
</dbReference>
<dbReference type="PRINTS" id="PR00260">
    <property type="entry name" value="CHEMTRNSDUCR"/>
</dbReference>
<evidence type="ECO:0000256" key="1">
    <source>
        <dbReference type="ARBA" id="ARBA00004370"/>
    </source>
</evidence>
<dbReference type="SUPFAM" id="SSF58104">
    <property type="entry name" value="Methyl-accepting chemotaxis protein (MCP) signaling domain"/>
    <property type="match status" value="1"/>
</dbReference>
<gene>
    <name evidence="8" type="ORF">DES47_103570</name>
</gene>
<dbReference type="CDD" id="cd11386">
    <property type="entry name" value="MCP_signal"/>
    <property type="match status" value="1"/>
</dbReference>
<name>A0A4R6QPM0_9BURK</name>
<dbReference type="GO" id="GO:0006935">
    <property type="term" value="P:chemotaxis"/>
    <property type="evidence" value="ECO:0007669"/>
    <property type="project" value="InterPro"/>
</dbReference>
<comment type="caution">
    <text evidence="8">The sequence shown here is derived from an EMBL/GenBank/DDBJ whole genome shotgun (WGS) entry which is preliminary data.</text>
</comment>
<keyword evidence="4" id="KW-0807">Transducer</keyword>
<dbReference type="GO" id="GO:0004888">
    <property type="term" value="F:transmembrane signaling receptor activity"/>
    <property type="evidence" value="ECO:0007669"/>
    <property type="project" value="InterPro"/>
</dbReference>
<dbReference type="OrthoDB" id="8790700at2"/>
<dbReference type="Proteomes" id="UP000295361">
    <property type="component" value="Unassembled WGS sequence"/>
</dbReference>
<evidence type="ECO:0000256" key="4">
    <source>
        <dbReference type="PROSITE-ProRule" id="PRU00284"/>
    </source>
</evidence>
<proteinExistence type="inferred from homology"/>
<keyword evidence="2" id="KW-0488">Methylation</keyword>
<dbReference type="PANTHER" id="PTHR43531:SF14">
    <property type="entry name" value="METHYL-ACCEPTING CHEMOTAXIS PROTEIN I-RELATED"/>
    <property type="match status" value="1"/>
</dbReference>
<dbReference type="InterPro" id="IPR003660">
    <property type="entry name" value="HAMP_dom"/>
</dbReference>
<protein>
    <submittedName>
        <fullName evidence="8">Methyl-accepting chemotaxis protein</fullName>
    </submittedName>
</protein>
<dbReference type="InterPro" id="IPR004089">
    <property type="entry name" value="MCPsignal_dom"/>
</dbReference>
<evidence type="ECO:0000259" key="6">
    <source>
        <dbReference type="PROSITE" id="PS50111"/>
    </source>
</evidence>
<evidence type="ECO:0000256" key="5">
    <source>
        <dbReference type="SAM" id="Coils"/>
    </source>
</evidence>
<feature type="coiled-coil region" evidence="5">
    <location>
        <begin position="473"/>
        <end position="511"/>
    </location>
</feature>
<dbReference type="RefSeq" id="WP_133701353.1">
    <property type="nucleotide sequence ID" value="NZ_SNXS01000003.1"/>
</dbReference>
<dbReference type="PANTHER" id="PTHR43531">
    <property type="entry name" value="PROTEIN ICFG"/>
    <property type="match status" value="1"/>
</dbReference>